<evidence type="ECO:0000256" key="1">
    <source>
        <dbReference type="ARBA" id="ARBA00004613"/>
    </source>
</evidence>
<dbReference type="PANTHER" id="PTHR47221">
    <property type="entry name" value="FIBRINOGEN ALPHA CHAIN"/>
    <property type="match status" value="1"/>
</dbReference>
<reference evidence="9 10" key="1">
    <citation type="submission" date="2024-05" db="EMBL/GenBank/DDBJ databases">
        <title>Genome sequencing and assembly of Indian major carp, Cirrhinus mrigala (Hamilton, 1822).</title>
        <authorList>
            <person name="Mohindra V."/>
            <person name="Chowdhury L.M."/>
            <person name="Lal K."/>
            <person name="Jena J.K."/>
        </authorList>
    </citation>
    <scope>NUCLEOTIDE SEQUENCE [LARGE SCALE GENOMIC DNA]</scope>
    <source>
        <strain evidence="9">CM1030</strain>
        <tissue evidence="9">Blood</tissue>
    </source>
</reference>
<gene>
    <name evidence="9" type="ORF">M9458_000296</name>
</gene>
<dbReference type="SUPFAM" id="SSF56496">
    <property type="entry name" value="Fibrinogen C-terminal domain-like"/>
    <property type="match status" value="1"/>
</dbReference>
<dbReference type="InterPro" id="IPR002181">
    <property type="entry name" value="Fibrinogen_a/b/g_C_dom"/>
</dbReference>
<dbReference type="InterPro" id="IPR036056">
    <property type="entry name" value="Fibrinogen-like_C"/>
</dbReference>
<keyword evidence="10" id="KW-1185">Reference proteome</keyword>
<keyword evidence="5" id="KW-1015">Disulfide bond</keyword>
<keyword evidence="6" id="KW-0325">Glycoprotein</keyword>
<evidence type="ECO:0000256" key="5">
    <source>
        <dbReference type="ARBA" id="ARBA00023157"/>
    </source>
</evidence>
<evidence type="ECO:0000256" key="3">
    <source>
        <dbReference type="ARBA" id="ARBA00022729"/>
    </source>
</evidence>
<dbReference type="Pfam" id="PF00147">
    <property type="entry name" value="Fibrinogen_C"/>
    <property type="match status" value="1"/>
</dbReference>
<evidence type="ECO:0000256" key="4">
    <source>
        <dbReference type="ARBA" id="ARBA00023054"/>
    </source>
</evidence>
<keyword evidence="2" id="KW-0964">Secreted</keyword>
<dbReference type="InterPro" id="IPR014716">
    <property type="entry name" value="Fibrinogen_a/b/g_C_1"/>
</dbReference>
<feature type="compositionally biased region" description="Basic and acidic residues" evidence="7">
    <location>
        <begin position="13"/>
        <end position="22"/>
    </location>
</feature>
<feature type="region of interest" description="Disordered" evidence="7">
    <location>
        <begin position="1"/>
        <end position="23"/>
    </location>
</feature>
<evidence type="ECO:0000259" key="8">
    <source>
        <dbReference type="PROSITE" id="PS51406"/>
    </source>
</evidence>
<name>A0ABD0RWY2_CIRMR</name>
<dbReference type="EMBL" id="JAMKFB020000001">
    <property type="protein sequence ID" value="KAL0202278.1"/>
    <property type="molecule type" value="Genomic_DNA"/>
</dbReference>
<dbReference type="InterPro" id="IPR037579">
    <property type="entry name" value="FIB_ANG-like"/>
</dbReference>
<protein>
    <recommendedName>
        <fullName evidence="8">Fibrinogen C-terminal domain-containing protein</fullName>
    </recommendedName>
</protein>
<evidence type="ECO:0000256" key="6">
    <source>
        <dbReference type="ARBA" id="ARBA00023180"/>
    </source>
</evidence>
<dbReference type="Gene3D" id="3.90.215.10">
    <property type="entry name" value="Gamma Fibrinogen, chain A, domain 1"/>
    <property type="match status" value="1"/>
</dbReference>
<evidence type="ECO:0000256" key="7">
    <source>
        <dbReference type="SAM" id="MobiDB-lite"/>
    </source>
</evidence>
<accession>A0ABD0RWY2</accession>
<keyword evidence="3" id="KW-0732">Signal</keyword>
<dbReference type="PANTHER" id="PTHR47221:SF6">
    <property type="entry name" value="FIBRINOGEN ALPHA CHAIN"/>
    <property type="match status" value="1"/>
</dbReference>
<dbReference type="Proteomes" id="UP001529510">
    <property type="component" value="Unassembled WGS sequence"/>
</dbReference>
<evidence type="ECO:0000256" key="2">
    <source>
        <dbReference type="ARBA" id="ARBA00022525"/>
    </source>
</evidence>
<keyword evidence="4" id="KW-0175">Coiled coil</keyword>
<dbReference type="AlphaFoldDB" id="A0ABD0RWY2"/>
<sequence length="85" mass="9681">DSFSSHNGQKFSTFDKDQDSDGNRNCAKHFLGAFWYNHCHNANPNGVYLWGEDDTIFAVGDVWYSWKNNYAVGMKSISMKIKPAP</sequence>
<proteinExistence type="predicted"/>
<organism evidence="9 10">
    <name type="scientific">Cirrhinus mrigala</name>
    <name type="common">Mrigala</name>
    <dbReference type="NCBI Taxonomy" id="683832"/>
    <lineage>
        <taxon>Eukaryota</taxon>
        <taxon>Metazoa</taxon>
        <taxon>Chordata</taxon>
        <taxon>Craniata</taxon>
        <taxon>Vertebrata</taxon>
        <taxon>Euteleostomi</taxon>
        <taxon>Actinopterygii</taxon>
        <taxon>Neopterygii</taxon>
        <taxon>Teleostei</taxon>
        <taxon>Ostariophysi</taxon>
        <taxon>Cypriniformes</taxon>
        <taxon>Cyprinidae</taxon>
        <taxon>Labeoninae</taxon>
        <taxon>Labeonini</taxon>
        <taxon>Cirrhinus</taxon>
    </lineage>
</organism>
<feature type="non-terminal residue" evidence="9">
    <location>
        <position position="1"/>
    </location>
</feature>
<dbReference type="PROSITE" id="PS51406">
    <property type="entry name" value="FIBRINOGEN_C_2"/>
    <property type="match status" value="1"/>
</dbReference>
<evidence type="ECO:0000313" key="9">
    <source>
        <dbReference type="EMBL" id="KAL0202278.1"/>
    </source>
</evidence>
<comment type="subcellular location">
    <subcellularLocation>
        <location evidence="1">Secreted</location>
    </subcellularLocation>
</comment>
<dbReference type="GO" id="GO:0005576">
    <property type="term" value="C:extracellular region"/>
    <property type="evidence" value="ECO:0007669"/>
    <property type="project" value="UniProtKB-SubCell"/>
</dbReference>
<feature type="compositionally biased region" description="Polar residues" evidence="7">
    <location>
        <begin position="1"/>
        <end position="12"/>
    </location>
</feature>
<evidence type="ECO:0000313" key="10">
    <source>
        <dbReference type="Proteomes" id="UP001529510"/>
    </source>
</evidence>
<feature type="domain" description="Fibrinogen C-terminal" evidence="8">
    <location>
        <begin position="1"/>
        <end position="85"/>
    </location>
</feature>
<comment type="caution">
    <text evidence="9">The sequence shown here is derived from an EMBL/GenBank/DDBJ whole genome shotgun (WGS) entry which is preliminary data.</text>
</comment>